<sequence>MRSAPRPLAGILSPVITPFTETLVPDTPRFLRQCRWLLDNDVGLAVFGTNSEGNSLSVQERVRLLEAMADADIPMSRVLAGTGACSLSDAVTLTNAATELGCGGVLMLPPFYYKTVSDDGLFAFYAEVIAGVKSGRPAIYLYHIPSVASIGFAHTLIGRLICAYPGIIRGIKDTGGDPSMTRDLLANFASEDFDVFPGNEYDLVTFMEAGAAGCISATANVNPQGLVELYRSLGSPDAQKHQTRANVIRSVFTKHPMIPALKAALAWSFQDEHLLRVRPPLMPLPAAQREQLIADLIAIDFQPPVLREALGENA</sequence>
<dbReference type="PRINTS" id="PR00146">
    <property type="entry name" value="DHPICSNTHASE"/>
</dbReference>
<evidence type="ECO:0000313" key="5">
    <source>
        <dbReference type="EMBL" id="VVE15376.1"/>
    </source>
</evidence>
<dbReference type="AlphaFoldDB" id="A0A5E4VV37"/>
<dbReference type="PIRSF" id="PIRSF001365">
    <property type="entry name" value="DHDPS"/>
    <property type="match status" value="1"/>
</dbReference>
<gene>
    <name evidence="5" type="ORF">PIN31115_02845</name>
</gene>
<evidence type="ECO:0000256" key="3">
    <source>
        <dbReference type="PIRSR" id="PIRSR001365-1"/>
    </source>
</evidence>
<protein>
    <submittedName>
        <fullName evidence="5">Dihydrodipicolinate synthase family protein</fullName>
    </submittedName>
</protein>
<dbReference type="PANTHER" id="PTHR12128">
    <property type="entry name" value="DIHYDRODIPICOLINATE SYNTHASE"/>
    <property type="match status" value="1"/>
</dbReference>
<dbReference type="InterPro" id="IPR002220">
    <property type="entry name" value="DapA-like"/>
</dbReference>
<dbReference type="InterPro" id="IPR013785">
    <property type="entry name" value="Aldolase_TIM"/>
</dbReference>
<dbReference type="Proteomes" id="UP000333828">
    <property type="component" value="Unassembled WGS sequence"/>
</dbReference>
<accession>A0A5E4VV37</accession>
<feature type="binding site" evidence="4">
    <location>
        <position position="215"/>
    </location>
    <ligand>
        <name>pyruvate</name>
        <dbReference type="ChEBI" id="CHEBI:15361"/>
    </ligand>
</feature>
<evidence type="ECO:0000256" key="1">
    <source>
        <dbReference type="ARBA" id="ARBA00023239"/>
    </source>
</evidence>
<keyword evidence="1 2" id="KW-0456">Lyase</keyword>
<feature type="active site" description="Schiff-base intermediate with substrate" evidence="3">
    <location>
        <position position="172"/>
    </location>
</feature>
<evidence type="ECO:0000256" key="4">
    <source>
        <dbReference type="PIRSR" id="PIRSR001365-2"/>
    </source>
</evidence>
<dbReference type="Pfam" id="PF00701">
    <property type="entry name" value="DHDPS"/>
    <property type="match status" value="1"/>
</dbReference>
<dbReference type="Gene3D" id="3.20.20.70">
    <property type="entry name" value="Aldolase class I"/>
    <property type="match status" value="1"/>
</dbReference>
<dbReference type="GO" id="GO:0008840">
    <property type="term" value="F:4-hydroxy-tetrahydrodipicolinate synthase activity"/>
    <property type="evidence" value="ECO:0007669"/>
    <property type="project" value="TreeGrafter"/>
</dbReference>
<dbReference type="EMBL" id="CABPSI010000003">
    <property type="protein sequence ID" value="VVE15376.1"/>
    <property type="molecule type" value="Genomic_DNA"/>
</dbReference>
<dbReference type="RefSeq" id="WP_150684580.1">
    <property type="nucleotide sequence ID" value="NZ_CABPSI010000003.1"/>
</dbReference>
<dbReference type="SUPFAM" id="SSF51569">
    <property type="entry name" value="Aldolase"/>
    <property type="match status" value="1"/>
</dbReference>
<dbReference type="PANTHER" id="PTHR12128:SF67">
    <property type="entry name" value="BLR3884 PROTEIN"/>
    <property type="match status" value="1"/>
</dbReference>
<reference evidence="5 6" key="1">
    <citation type="submission" date="2019-08" db="EMBL/GenBank/DDBJ databases">
        <authorList>
            <person name="Peeters C."/>
        </authorList>
    </citation>
    <scope>NUCLEOTIDE SEQUENCE [LARGE SCALE GENOMIC DNA]</scope>
    <source>
        <strain evidence="5 6">LMG 31115</strain>
    </source>
</reference>
<organism evidence="5 6">
    <name type="scientific">Pandoraea iniqua</name>
    <dbReference type="NCBI Taxonomy" id="2508288"/>
    <lineage>
        <taxon>Bacteria</taxon>
        <taxon>Pseudomonadati</taxon>
        <taxon>Pseudomonadota</taxon>
        <taxon>Betaproteobacteria</taxon>
        <taxon>Burkholderiales</taxon>
        <taxon>Burkholderiaceae</taxon>
        <taxon>Pandoraea</taxon>
    </lineage>
</organism>
<keyword evidence="6" id="KW-1185">Reference proteome</keyword>
<evidence type="ECO:0000256" key="2">
    <source>
        <dbReference type="PIRNR" id="PIRNR001365"/>
    </source>
</evidence>
<evidence type="ECO:0000313" key="6">
    <source>
        <dbReference type="Proteomes" id="UP000333828"/>
    </source>
</evidence>
<dbReference type="SMART" id="SM01130">
    <property type="entry name" value="DHDPS"/>
    <property type="match status" value="1"/>
</dbReference>
<feature type="active site" description="Proton donor/acceptor" evidence="3">
    <location>
        <position position="142"/>
    </location>
</feature>
<proteinExistence type="inferred from homology"/>
<name>A0A5E4VV37_9BURK</name>
<comment type="similarity">
    <text evidence="2">Belongs to the DapA family.</text>
</comment>
<dbReference type="CDD" id="cd00408">
    <property type="entry name" value="DHDPS-like"/>
    <property type="match status" value="1"/>
</dbReference>